<evidence type="ECO:0000256" key="5">
    <source>
        <dbReference type="ARBA" id="ARBA00022840"/>
    </source>
</evidence>
<comment type="subcellular location">
    <subcellularLocation>
        <location evidence="8">Cytoplasm</location>
    </subcellularLocation>
</comment>
<dbReference type="Gene3D" id="3.30.300.180">
    <property type="match status" value="1"/>
</dbReference>
<keyword evidence="7 8" id="KW-0238">DNA-binding</keyword>
<dbReference type="InterPro" id="IPR003593">
    <property type="entry name" value="AAA+_ATPase"/>
</dbReference>
<dbReference type="Gene3D" id="1.10.1750.10">
    <property type="match status" value="1"/>
</dbReference>
<dbReference type="CDD" id="cd06571">
    <property type="entry name" value="Bac_DnaA_C"/>
    <property type="match status" value="1"/>
</dbReference>
<dbReference type="CDD" id="cd00009">
    <property type="entry name" value="AAA"/>
    <property type="match status" value="1"/>
</dbReference>
<evidence type="ECO:0000256" key="7">
    <source>
        <dbReference type="ARBA" id="ARBA00023125"/>
    </source>
</evidence>
<dbReference type="InterPro" id="IPR024633">
    <property type="entry name" value="DnaA_N_dom"/>
</dbReference>
<dbReference type="PANTHER" id="PTHR30050">
    <property type="entry name" value="CHROMOSOMAL REPLICATION INITIATOR PROTEIN DNAA"/>
    <property type="match status" value="1"/>
</dbReference>
<comment type="caution">
    <text evidence="15">The sequence shown here is derived from an EMBL/GenBank/DDBJ whole genome shotgun (WGS) entry which is preliminary data.</text>
</comment>
<keyword evidence="4 8" id="KW-0547">Nucleotide-binding</keyword>
<dbReference type="SUPFAM" id="SSF52540">
    <property type="entry name" value="P-loop containing nucleoside triphosphate hydrolases"/>
    <property type="match status" value="1"/>
</dbReference>
<evidence type="ECO:0000256" key="1">
    <source>
        <dbReference type="ARBA" id="ARBA00006583"/>
    </source>
</evidence>
<dbReference type="InterPro" id="IPR018312">
    <property type="entry name" value="Chromosome_initiator_DnaA_CS"/>
</dbReference>
<dbReference type="SMART" id="SM00760">
    <property type="entry name" value="Bac_DnaA_C"/>
    <property type="match status" value="1"/>
</dbReference>
<evidence type="ECO:0000256" key="6">
    <source>
        <dbReference type="ARBA" id="ARBA00023121"/>
    </source>
</evidence>
<dbReference type="EMBL" id="JAVRHT010000008">
    <property type="protein sequence ID" value="MDT0631074.1"/>
    <property type="molecule type" value="Genomic_DNA"/>
</dbReference>
<dbReference type="InterPro" id="IPR001957">
    <property type="entry name" value="Chromosome_initiator_DnaA"/>
</dbReference>
<feature type="region of interest" description="Domain IV, binds dsDNA" evidence="8">
    <location>
        <begin position="407"/>
        <end position="529"/>
    </location>
</feature>
<evidence type="ECO:0000256" key="4">
    <source>
        <dbReference type="ARBA" id="ARBA00022741"/>
    </source>
</evidence>
<comment type="subunit">
    <text evidence="8">Oligomerizes as a right-handed, spiral filament on DNA at oriC.</text>
</comment>
<dbReference type="Pfam" id="PF08299">
    <property type="entry name" value="Bac_DnaA_C"/>
    <property type="match status" value="1"/>
</dbReference>
<name>A0ABU3BP69_9BACT</name>
<feature type="binding site" evidence="8">
    <location>
        <position position="238"/>
    </location>
    <ligand>
        <name>ATP</name>
        <dbReference type="ChEBI" id="CHEBI:30616"/>
    </ligand>
</feature>
<dbReference type="InterPro" id="IPR027417">
    <property type="entry name" value="P-loop_NTPase"/>
</dbReference>
<feature type="region of interest" description="Domain I, interacts with DnaA modulators" evidence="8">
    <location>
        <begin position="1"/>
        <end position="138"/>
    </location>
</feature>
<feature type="compositionally biased region" description="Pro residues" evidence="12">
    <location>
        <begin position="112"/>
        <end position="136"/>
    </location>
</feature>
<evidence type="ECO:0000256" key="11">
    <source>
        <dbReference type="RuleBase" id="RU004227"/>
    </source>
</evidence>
<dbReference type="PRINTS" id="PR00051">
    <property type="entry name" value="DNAA"/>
</dbReference>
<keyword evidence="2 8" id="KW-0963">Cytoplasm</keyword>
<feature type="domain" description="Chromosomal replication initiator DnaA C-terminal" evidence="14">
    <location>
        <begin position="434"/>
        <end position="503"/>
    </location>
</feature>
<dbReference type="InterPro" id="IPR020591">
    <property type="entry name" value="Chromosome_initiator_DnaA-like"/>
</dbReference>
<accession>A0ABU3BP69</accession>
<dbReference type="RefSeq" id="WP_311662415.1">
    <property type="nucleotide sequence ID" value="NZ_JAVRHT010000008.1"/>
</dbReference>
<evidence type="ECO:0000313" key="15">
    <source>
        <dbReference type="EMBL" id="MDT0631074.1"/>
    </source>
</evidence>
<dbReference type="Gene3D" id="1.10.8.60">
    <property type="match status" value="1"/>
</dbReference>
<dbReference type="Pfam" id="PF11638">
    <property type="entry name" value="DnaA_N"/>
    <property type="match status" value="1"/>
</dbReference>
<dbReference type="NCBIfam" id="TIGR00362">
    <property type="entry name" value="DnaA"/>
    <property type="match status" value="1"/>
</dbReference>
<feature type="binding site" evidence="8">
    <location>
        <position position="234"/>
    </location>
    <ligand>
        <name>ATP</name>
        <dbReference type="ChEBI" id="CHEBI:30616"/>
    </ligand>
</feature>
<feature type="compositionally biased region" description="Basic and acidic residues" evidence="12">
    <location>
        <begin position="137"/>
        <end position="151"/>
    </location>
</feature>
<comment type="similarity">
    <text evidence="1 8 11">Belongs to the DnaA family.</text>
</comment>
<dbReference type="Gene3D" id="3.40.50.300">
    <property type="entry name" value="P-loop containing nucleotide triphosphate hydrolases"/>
    <property type="match status" value="1"/>
</dbReference>
<feature type="binding site" evidence="8">
    <location>
        <position position="236"/>
    </location>
    <ligand>
        <name>ATP</name>
        <dbReference type="ChEBI" id="CHEBI:30616"/>
    </ligand>
</feature>
<comment type="caution">
    <text evidence="8">Lacks conserved residue(s) required for the propagation of feature annotation.</text>
</comment>
<organism evidence="15 16">
    <name type="scientific">Rubrivirga litoralis</name>
    <dbReference type="NCBI Taxonomy" id="3075598"/>
    <lineage>
        <taxon>Bacteria</taxon>
        <taxon>Pseudomonadati</taxon>
        <taxon>Rhodothermota</taxon>
        <taxon>Rhodothermia</taxon>
        <taxon>Rhodothermales</taxon>
        <taxon>Rubricoccaceae</taxon>
        <taxon>Rubrivirga</taxon>
    </lineage>
</organism>
<evidence type="ECO:0000256" key="10">
    <source>
        <dbReference type="RuleBase" id="RU000577"/>
    </source>
</evidence>
<evidence type="ECO:0000256" key="8">
    <source>
        <dbReference type="HAMAP-Rule" id="MF_00377"/>
    </source>
</evidence>
<evidence type="ECO:0000256" key="12">
    <source>
        <dbReference type="SAM" id="MobiDB-lite"/>
    </source>
</evidence>
<keyword evidence="6 8" id="KW-0446">Lipid-binding</keyword>
<evidence type="ECO:0000313" key="16">
    <source>
        <dbReference type="Proteomes" id="UP001267426"/>
    </source>
</evidence>
<evidence type="ECO:0000256" key="9">
    <source>
        <dbReference type="NCBIfam" id="TIGR00362"/>
    </source>
</evidence>
<dbReference type="SMART" id="SM00382">
    <property type="entry name" value="AAA"/>
    <property type="match status" value="1"/>
</dbReference>
<dbReference type="PROSITE" id="PS01008">
    <property type="entry name" value="DNAA"/>
    <property type="match status" value="1"/>
</dbReference>
<feature type="binding site" evidence="8">
    <location>
        <position position="237"/>
    </location>
    <ligand>
        <name>ATP</name>
        <dbReference type="ChEBI" id="CHEBI:30616"/>
    </ligand>
</feature>
<dbReference type="SUPFAM" id="SSF48295">
    <property type="entry name" value="TrpR-like"/>
    <property type="match status" value="1"/>
</dbReference>
<sequence>MDRSRDEVWTECLGIIRDNISRQSFRTWFEPLRAVGLVEEGGEVKLTVQLPSRFYYEWLEEHYFGLLRKTITKVLGPGGRLYYDIVIERDEPAGAGHGRGSSMELPARQPANVPPPASERPPPADLPAGVTPPRPPAEARPDAGRPYRADAGRGAARRPAPAAPAAAEAAHPAHPFAIPGVRPIEVDPHLNDSYTFERFIEGDCNRLARAAAWSIAQAPGATSFNPFMIYGGVGLGKTHLIQAIGNYARANGHARTVRYVSSEMFTAEFVQSIQTNRINEFSQFYRGIDILIVDDVQFFGGKEKTQEEFFHIFNELHQQGKQIVLSGDRPPRDIAGIEDRLLSRFGWGLTADVQPPDVETRIAILNRRATDDGTRVRDEVIEYVATHVKSNIRELEGALIRLQAHAALTSREIDLDLARDVLKDLIKESRPQLTIESIQSVVCDYLAIPEDLVRARTRKREVVQARQVAMYFSKEITKHSLKTIGLHFGGRDHSTVIHAVRSVDDQIETDPSFREMVVAVRKKLELHQR</sequence>
<dbReference type="Pfam" id="PF00308">
    <property type="entry name" value="Bac_DnaA"/>
    <property type="match status" value="1"/>
</dbReference>
<proteinExistence type="inferred from homology"/>
<comment type="domain">
    <text evidence="8">Domain I is involved in oligomerization and binding regulators, domain II is flexibile and of varying length in different bacteria, domain III forms the AAA+ region, while domain IV binds dsDNA.</text>
</comment>
<evidence type="ECO:0000259" key="13">
    <source>
        <dbReference type="SMART" id="SM00382"/>
    </source>
</evidence>
<protein>
    <recommendedName>
        <fullName evidence="8 9">Chromosomal replication initiator protein DnaA</fullName>
    </recommendedName>
</protein>
<feature type="region of interest" description="Disordered" evidence="12">
    <location>
        <begin position="94"/>
        <end position="171"/>
    </location>
</feature>
<gene>
    <name evidence="8 15" type="primary">dnaA</name>
    <name evidence="15" type="ORF">RM540_04865</name>
</gene>
<keyword evidence="16" id="KW-1185">Reference proteome</keyword>
<comment type="function">
    <text evidence="8 10">Plays an essential role in the initiation and regulation of chromosomal replication. ATP-DnaA binds to the origin of replication (oriC) to initiate formation of the DNA replication initiation complex once per cell cycle. Binds the DnaA box (a 9 base pair repeat at the origin) and separates the double-stranded (ds)DNA. Forms a right-handed helical filament on oriC DNA; dsDNA binds to the exterior of the filament while single-stranded (ss)DNA is stabiized in the filament's interior. The ATP-DnaA-oriC complex binds and stabilizes one strand of the AT-rich DNA unwinding element (DUE), permitting loading of DNA polymerase. After initiation quickly degrades to an ADP-DnaA complex that is not apt for DNA replication. Binds acidic phospholipids.</text>
</comment>
<evidence type="ECO:0000259" key="14">
    <source>
        <dbReference type="SMART" id="SM00760"/>
    </source>
</evidence>
<dbReference type="InterPro" id="IPR013159">
    <property type="entry name" value="DnaA_C"/>
</dbReference>
<dbReference type="InterPro" id="IPR013317">
    <property type="entry name" value="DnaA_dom"/>
</dbReference>
<dbReference type="Proteomes" id="UP001267426">
    <property type="component" value="Unassembled WGS sequence"/>
</dbReference>
<dbReference type="InterPro" id="IPR010921">
    <property type="entry name" value="Trp_repressor/repl_initiator"/>
</dbReference>
<evidence type="ECO:0000256" key="2">
    <source>
        <dbReference type="ARBA" id="ARBA00022490"/>
    </source>
</evidence>
<evidence type="ECO:0000256" key="3">
    <source>
        <dbReference type="ARBA" id="ARBA00022705"/>
    </source>
</evidence>
<reference evidence="15 16" key="1">
    <citation type="submission" date="2023-09" db="EMBL/GenBank/DDBJ databases">
        <authorList>
            <person name="Rey-Velasco X."/>
        </authorList>
    </citation>
    <scope>NUCLEOTIDE SEQUENCE [LARGE SCALE GENOMIC DNA]</scope>
    <source>
        <strain evidence="15 16">F394</strain>
    </source>
</reference>
<keyword evidence="5 8" id="KW-0067">ATP-binding</keyword>
<feature type="compositionally biased region" description="Low complexity" evidence="12">
    <location>
        <begin position="152"/>
        <end position="171"/>
    </location>
</feature>
<keyword evidence="3 8" id="KW-0235">DNA replication</keyword>
<dbReference type="HAMAP" id="MF_00377">
    <property type="entry name" value="DnaA_bact"/>
    <property type="match status" value="1"/>
</dbReference>
<dbReference type="PANTHER" id="PTHR30050:SF2">
    <property type="entry name" value="CHROMOSOMAL REPLICATION INITIATOR PROTEIN DNAA"/>
    <property type="match status" value="1"/>
</dbReference>
<feature type="domain" description="AAA+ ATPase" evidence="13">
    <location>
        <begin position="223"/>
        <end position="359"/>
    </location>
</feature>
<dbReference type="InterPro" id="IPR038454">
    <property type="entry name" value="DnaA_N_sf"/>
</dbReference>